<name>A0A6L7F1P5_9ACTN</name>
<dbReference type="InterPro" id="IPR032710">
    <property type="entry name" value="NTF2-like_dom_sf"/>
</dbReference>
<dbReference type="Proteomes" id="UP000473325">
    <property type="component" value="Unassembled WGS sequence"/>
</dbReference>
<organism evidence="2 3">
    <name type="scientific">Nocardioides flavescens</name>
    <dbReference type="NCBI Taxonomy" id="2691959"/>
    <lineage>
        <taxon>Bacteria</taxon>
        <taxon>Bacillati</taxon>
        <taxon>Actinomycetota</taxon>
        <taxon>Actinomycetes</taxon>
        <taxon>Propionibacteriales</taxon>
        <taxon>Nocardioidaceae</taxon>
        <taxon>Nocardioides</taxon>
    </lineage>
</organism>
<keyword evidence="3" id="KW-1185">Reference proteome</keyword>
<sequence>MDTDTHLTDTTTPSAADQLPAAVRAFSAAHEARDADAALAALAPGAVITDVGEAFEGEQALRRFVSEAGAEFSYTDVVTRIARDGDTWVLGHHLEGDFPGGQADLDHRFTLAGDLVARLDIVLG</sequence>
<evidence type="ECO:0000313" key="3">
    <source>
        <dbReference type="Proteomes" id="UP000473325"/>
    </source>
</evidence>
<gene>
    <name evidence="2" type="ORF">GRQ65_16845</name>
</gene>
<evidence type="ECO:0000313" key="2">
    <source>
        <dbReference type="EMBL" id="MXG91219.1"/>
    </source>
</evidence>
<dbReference type="SUPFAM" id="SSF54427">
    <property type="entry name" value="NTF2-like"/>
    <property type="match status" value="1"/>
</dbReference>
<dbReference type="Pfam" id="PF12680">
    <property type="entry name" value="SnoaL_2"/>
    <property type="match status" value="1"/>
</dbReference>
<reference evidence="2 3" key="1">
    <citation type="submission" date="2019-12" db="EMBL/GenBank/DDBJ databases">
        <authorList>
            <person name="Kun Z."/>
        </authorList>
    </citation>
    <scope>NUCLEOTIDE SEQUENCE [LARGE SCALE GENOMIC DNA]</scope>
    <source>
        <strain evidence="2 3">YIM 123512</strain>
    </source>
</reference>
<dbReference type="EMBL" id="WUEK01000011">
    <property type="protein sequence ID" value="MXG91219.1"/>
    <property type="molecule type" value="Genomic_DNA"/>
</dbReference>
<feature type="domain" description="SnoaL-like" evidence="1">
    <location>
        <begin position="23"/>
        <end position="115"/>
    </location>
</feature>
<dbReference type="InterPro" id="IPR037401">
    <property type="entry name" value="SnoaL-like"/>
</dbReference>
<dbReference type="AlphaFoldDB" id="A0A6L7F1P5"/>
<comment type="caution">
    <text evidence="2">The sequence shown here is derived from an EMBL/GenBank/DDBJ whole genome shotgun (WGS) entry which is preliminary data.</text>
</comment>
<evidence type="ECO:0000259" key="1">
    <source>
        <dbReference type="Pfam" id="PF12680"/>
    </source>
</evidence>
<protein>
    <submittedName>
        <fullName evidence="2">Nuclear transport factor 2 family protein</fullName>
    </submittedName>
</protein>
<accession>A0A6L7F1P5</accession>
<proteinExistence type="predicted"/>
<dbReference type="RefSeq" id="WP_160879155.1">
    <property type="nucleotide sequence ID" value="NZ_WUEK01000011.1"/>
</dbReference>
<dbReference type="Gene3D" id="3.10.450.50">
    <property type="match status" value="1"/>
</dbReference>